<dbReference type="Proteomes" id="UP000008808">
    <property type="component" value="Chromosome"/>
</dbReference>
<dbReference type="EMBL" id="CP000157">
    <property type="protein sequence ID" value="ABC64558.1"/>
    <property type="molecule type" value="Genomic_DNA"/>
</dbReference>
<evidence type="ECO:0000313" key="6">
    <source>
        <dbReference type="Proteomes" id="UP000008808"/>
    </source>
</evidence>
<dbReference type="InterPro" id="IPR016047">
    <property type="entry name" value="M23ase_b-sheet_dom"/>
</dbReference>
<dbReference type="RefSeq" id="WP_011415380.1">
    <property type="nucleotide sequence ID" value="NC_007722.1"/>
</dbReference>
<protein>
    <submittedName>
        <fullName evidence="5">Membrane protein</fullName>
    </submittedName>
</protein>
<dbReference type="Gene3D" id="2.70.70.10">
    <property type="entry name" value="Glucose Permease (Domain IIA)"/>
    <property type="match status" value="1"/>
</dbReference>
<feature type="domain" description="M23ase beta-sheet core" evidence="4">
    <location>
        <begin position="114"/>
        <end position="208"/>
    </location>
</feature>
<keyword evidence="6" id="KW-1185">Reference proteome</keyword>
<evidence type="ECO:0000256" key="3">
    <source>
        <dbReference type="SAM" id="SignalP"/>
    </source>
</evidence>
<reference evidence="6" key="1">
    <citation type="journal article" date="2009" name="J. Bacteriol.">
        <title>Complete genome sequence of Erythrobacter litoralis HTCC2594.</title>
        <authorList>
            <person name="Oh H.M."/>
            <person name="Giovannoni S.J."/>
            <person name="Ferriera S."/>
            <person name="Johnson J."/>
            <person name="Cho J.C."/>
        </authorList>
    </citation>
    <scope>NUCLEOTIDE SEQUENCE [LARGE SCALE GENOMIC DNA]</scope>
    <source>
        <strain evidence="6">HTCC2594</strain>
    </source>
</reference>
<organism evidence="5 6">
    <name type="scientific">Erythrobacter litoralis (strain HTCC2594)</name>
    <dbReference type="NCBI Taxonomy" id="314225"/>
    <lineage>
        <taxon>Bacteria</taxon>
        <taxon>Pseudomonadati</taxon>
        <taxon>Pseudomonadota</taxon>
        <taxon>Alphaproteobacteria</taxon>
        <taxon>Sphingomonadales</taxon>
        <taxon>Erythrobacteraceae</taxon>
        <taxon>Erythrobacter/Porphyrobacter group</taxon>
        <taxon>Erythrobacter</taxon>
    </lineage>
</organism>
<dbReference type="STRING" id="314225.ELI_12330"/>
<dbReference type="PANTHER" id="PTHR21666">
    <property type="entry name" value="PEPTIDASE-RELATED"/>
    <property type="match status" value="1"/>
</dbReference>
<dbReference type="FunFam" id="2.70.70.10:FF:000006">
    <property type="entry name" value="M23 family peptidase"/>
    <property type="match status" value="1"/>
</dbReference>
<dbReference type="PANTHER" id="PTHR21666:SF289">
    <property type="entry name" value="L-ALA--D-GLU ENDOPEPTIDASE"/>
    <property type="match status" value="1"/>
</dbReference>
<gene>
    <name evidence="5" type="ordered locus">ELI_12330</name>
</gene>
<dbReference type="AlphaFoldDB" id="Q2N6Y3"/>
<evidence type="ECO:0000256" key="1">
    <source>
        <dbReference type="ARBA" id="ARBA00022729"/>
    </source>
</evidence>
<accession>Q2N6Y3</accession>
<evidence type="ECO:0000259" key="4">
    <source>
        <dbReference type="Pfam" id="PF01551"/>
    </source>
</evidence>
<dbReference type="InterPro" id="IPR050570">
    <property type="entry name" value="Cell_wall_metabolism_enzyme"/>
</dbReference>
<evidence type="ECO:0000256" key="2">
    <source>
        <dbReference type="SAM" id="MobiDB-lite"/>
    </source>
</evidence>
<dbReference type="InterPro" id="IPR011055">
    <property type="entry name" value="Dup_hybrid_motif"/>
</dbReference>
<dbReference type="SUPFAM" id="SSF51261">
    <property type="entry name" value="Duplicated hybrid motif"/>
    <property type="match status" value="1"/>
</dbReference>
<feature type="region of interest" description="Disordered" evidence="2">
    <location>
        <begin position="69"/>
        <end position="89"/>
    </location>
</feature>
<dbReference type="eggNOG" id="COG0739">
    <property type="taxonomic scope" value="Bacteria"/>
</dbReference>
<proteinExistence type="predicted"/>
<evidence type="ECO:0000313" key="5">
    <source>
        <dbReference type="EMBL" id="ABC64558.1"/>
    </source>
</evidence>
<dbReference type="Pfam" id="PF01551">
    <property type="entry name" value="Peptidase_M23"/>
    <property type="match status" value="1"/>
</dbReference>
<feature type="signal peptide" evidence="3">
    <location>
        <begin position="1"/>
        <end position="29"/>
    </location>
</feature>
<dbReference type="HOGENOM" id="CLU_029425_13_1_5"/>
<name>Q2N6Y3_ERYLH</name>
<feature type="compositionally biased region" description="Low complexity" evidence="2">
    <location>
        <begin position="71"/>
        <end position="83"/>
    </location>
</feature>
<dbReference type="GO" id="GO:0004222">
    <property type="term" value="F:metalloendopeptidase activity"/>
    <property type="evidence" value="ECO:0007669"/>
    <property type="project" value="TreeGrafter"/>
</dbReference>
<dbReference type="CDD" id="cd12797">
    <property type="entry name" value="M23_peptidase"/>
    <property type="match status" value="1"/>
</dbReference>
<feature type="chain" id="PRO_5004212878" evidence="3">
    <location>
        <begin position="30"/>
        <end position="233"/>
    </location>
</feature>
<keyword evidence="1 3" id="KW-0732">Signal</keyword>
<sequence length="233" mass="24203">MISFLKATAKTGALIAASLTVGIVSPASANTSASAASVEVTKPVKESASPLGKGDDQFRELFAQWEGLDKGTGSSTTKTRSSGVSIPSRMPLEGASLTSGYGMRTHPVLGGRRSHKGVDLAAPTGTPVYATGDGLVEMAQWFSSYGKYIQIGHGNDLETRFAHLSRIVVDKGEFVQKGDLIGYVGSTGRSTGPHLHYEVRVGGVAVNPIPYMVESDTQIAFAEATGRGAVGGD</sequence>
<dbReference type="KEGG" id="eli:ELI_12330"/>